<dbReference type="InterPro" id="IPR044156">
    <property type="entry name" value="Galectin-like"/>
</dbReference>
<feature type="domain" description="Galectin" evidence="3">
    <location>
        <begin position="12"/>
        <end position="148"/>
    </location>
</feature>
<reference evidence="5" key="1">
    <citation type="submission" date="2025-08" db="UniProtKB">
        <authorList>
            <consortium name="RefSeq"/>
        </authorList>
    </citation>
    <scope>IDENTIFICATION</scope>
</reference>
<dbReference type="Proteomes" id="UP000504612">
    <property type="component" value="Unplaced"/>
</dbReference>
<dbReference type="RefSeq" id="XP_026543891.1">
    <property type="nucleotide sequence ID" value="XM_026688106.1"/>
</dbReference>
<evidence type="ECO:0000256" key="1">
    <source>
        <dbReference type="ARBA" id="ARBA00022734"/>
    </source>
</evidence>
<organism evidence="4 5">
    <name type="scientific">Notechis scutatus</name>
    <name type="common">mainland tiger snake</name>
    <dbReference type="NCBI Taxonomy" id="8663"/>
    <lineage>
        <taxon>Eukaryota</taxon>
        <taxon>Metazoa</taxon>
        <taxon>Chordata</taxon>
        <taxon>Craniata</taxon>
        <taxon>Vertebrata</taxon>
        <taxon>Euteleostomi</taxon>
        <taxon>Lepidosauria</taxon>
        <taxon>Squamata</taxon>
        <taxon>Bifurcata</taxon>
        <taxon>Unidentata</taxon>
        <taxon>Episquamata</taxon>
        <taxon>Toxicofera</taxon>
        <taxon>Serpentes</taxon>
        <taxon>Colubroidea</taxon>
        <taxon>Elapidae</taxon>
        <taxon>Hydrophiinae</taxon>
        <taxon>Notechis</taxon>
    </lineage>
</organism>
<dbReference type="PROSITE" id="PS51304">
    <property type="entry name" value="GALECTIN"/>
    <property type="match status" value="1"/>
</dbReference>
<dbReference type="KEGG" id="nss:113425828"/>
<keyword evidence="1 2" id="KW-0430">Lectin</keyword>
<dbReference type="InterPro" id="IPR001079">
    <property type="entry name" value="Galectin_CRD"/>
</dbReference>
<dbReference type="PANTHER" id="PTHR11346:SF176">
    <property type="entry name" value="32 KDA BETA-GALACTOSIDE-BINDING LECTIN LEC-3"/>
    <property type="match status" value="1"/>
</dbReference>
<dbReference type="Pfam" id="PF00337">
    <property type="entry name" value="Gal-bind_lectin"/>
    <property type="match status" value="1"/>
</dbReference>
<proteinExistence type="predicted"/>
<gene>
    <name evidence="5" type="primary">LOC113425828</name>
</gene>
<accession>A0A6J1VLI0</accession>
<dbReference type="SUPFAM" id="SSF49899">
    <property type="entry name" value="Concanavalin A-like lectins/glucanases"/>
    <property type="match status" value="1"/>
</dbReference>
<evidence type="ECO:0000313" key="5">
    <source>
        <dbReference type="RefSeq" id="XP_026543891.1"/>
    </source>
</evidence>
<dbReference type="PANTHER" id="PTHR11346">
    <property type="entry name" value="GALECTIN"/>
    <property type="match status" value="1"/>
</dbReference>
<dbReference type="Gene3D" id="2.60.120.200">
    <property type="match status" value="1"/>
</dbReference>
<keyword evidence="4" id="KW-1185">Reference proteome</keyword>
<dbReference type="GeneID" id="113425828"/>
<dbReference type="CDD" id="cd00070">
    <property type="entry name" value="GLECT"/>
    <property type="match status" value="1"/>
</dbReference>
<sequence length="163" mass="18987">MAVEFETFRMPYNRAVPWGLDADSWVMLEGLILKQSKGFNVEFAYGQFNGANIPLKFKLRFERTPESSNSPVLTLNSFVNQQWGKEIRTKTHFQQGQKFKISFIVTSKSYKIMENNILLSEFDHRLSPKAIRFLGMDGDIKLEKVVFSWEKNSETSNLRFDES</sequence>
<dbReference type="InterPro" id="IPR013320">
    <property type="entry name" value="ConA-like_dom_sf"/>
</dbReference>
<name>A0A6J1VLI0_9SAUR</name>
<evidence type="ECO:0000259" key="3">
    <source>
        <dbReference type="PROSITE" id="PS51304"/>
    </source>
</evidence>
<dbReference type="GO" id="GO:0030246">
    <property type="term" value="F:carbohydrate binding"/>
    <property type="evidence" value="ECO:0007669"/>
    <property type="project" value="UniProtKB-UniRule"/>
</dbReference>
<dbReference type="AlphaFoldDB" id="A0A6J1VLI0"/>
<protein>
    <recommendedName>
        <fullName evidence="2">Galectin</fullName>
    </recommendedName>
</protein>
<dbReference type="SMART" id="SM00908">
    <property type="entry name" value="Gal-bind_lectin"/>
    <property type="match status" value="1"/>
</dbReference>
<dbReference type="SMART" id="SM00276">
    <property type="entry name" value="GLECT"/>
    <property type="match status" value="1"/>
</dbReference>
<evidence type="ECO:0000256" key="2">
    <source>
        <dbReference type="RuleBase" id="RU102079"/>
    </source>
</evidence>
<evidence type="ECO:0000313" key="4">
    <source>
        <dbReference type="Proteomes" id="UP000504612"/>
    </source>
</evidence>